<dbReference type="AlphaFoldDB" id="A0A4Y7TDY2"/>
<evidence type="ECO:0000256" key="1">
    <source>
        <dbReference type="SAM" id="MobiDB-lite"/>
    </source>
</evidence>
<dbReference type="OrthoDB" id="10612812at2759"/>
<proteinExistence type="predicted"/>
<keyword evidence="3" id="KW-1185">Reference proteome</keyword>
<evidence type="ECO:0000313" key="2">
    <source>
        <dbReference type="EMBL" id="TEB32174.1"/>
    </source>
</evidence>
<dbReference type="EMBL" id="QPFP01000016">
    <property type="protein sequence ID" value="TEB32174.1"/>
    <property type="molecule type" value="Genomic_DNA"/>
</dbReference>
<protein>
    <submittedName>
        <fullName evidence="2">Uncharacterized protein</fullName>
    </submittedName>
</protein>
<comment type="caution">
    <text evidence="2">The sequence shown here is derived from an EMBL/GenBank/DDBJ whole genome shotgun (WGS) entry which is preliminary data.</text>
</comment>
<feature type="region of interest" description="Disordered" evidence="1">
    <location>
        <begin position="332"/>
        <end position="370"/>
    </location>
</feature>
<name>A0A4Y7TDY2_COPMI</name>
<reference evidence="2 3" key="1">
    <citation type="journal article" date="2019" name="Nat. Ecol. Evol.">
        <title>Megaphylogeny resolves global patterns of mushroom evolution.</title>
        <authorList>
            <person name="Varga T."/>
            <person name="Krizsan K."/>
            <person name="Foldi C."/>
            <person name="Dima B."/>
            <person name="Sanchez-Garcia M."/>
            <person name="Sanchez-Ramirez S."/>
            <person name="Szollosi G.J."/>
            <person name="Szarkandi J.G."/>
            <person name="Papp V."/>
            <person name="Albert L."/>
            <person name="Andreopoulos W."/>
            <person name="Angelini C."/>
            <person name="Antonin V."/>
            <person name="Barry K.W."/>
            <person name="Bougher N.L."/>
            <person name="Buchanan P."/>
            <person name="Buyck B."/>
            <person name="Bense V."/>
            <person name="Catcheside P."/>
            <person name="Chovatia M."/>
            <person name="Cooper J."/>
            <person name="Damon W."/>
            <person name="Desjardin D."/>
            <person name="Finy P."/>
            <person name="Geml J."/>
            <person name="Haridas S."/>
            <person name="Hughes K."/>
            <person name="Justo A."/>
            <person name="Karasinski D."/>
            <person name="Kautmanova I."/>
            <person name="Kiss B."/>
            <person name="Kocsube S."/>
            <person name="Kotiranta H."/>
            <person name="LaButti K.M."/>
            <person name="Lechner B.E."/>
            <person name="Liimatainen K."/>
            <person name="Lipzen A."/>
            <person name="Lukacs Z."/>
            <person name="Mihaltcheva S."/>
            <person name="Morgado L.N."/>
            <person name="Niskanen T."/>
            <person name="Noordeloos M.E."/>
            <person name="Ohm R.A."/>
            <person name="Ortiz-Santana B."/>
            <person name="Ovrebo C."/>
            <person name="Racz N."/>
            <person name="Riley R."/>
            <person name="Savchenko A."/>
            <person name="Shiryaev A."/>
            <person name="Soop K."/>
            <person name="Spirin V."/>
            <person name="Szebenyi C."/>
            <person name="Tomsovsky M."/>
            <person name="Tulloss R.E."/>
            <person name="Uehling J."/>
            <person name="Grigoriev I.V."/>
            <person name="Vagvolgyi C."/>
            <person name="Papp T."/>
            <person name="Martin F.M."/>
            <person name="Miettinen O."/>
            <person name="Hibbett D.S."/>
            <person name="Nagy L.G."/>
        </authorList>
    </citation>
    <scope>NUCLEOTIDE SEQUENCE [LARGE SCALE GENOMIC DNA]</scope>
    <source>
        <strain evidence="2 3">FP101781</strain>
    </source>
</reference>
<dbReference type="Proteomes" id="UP000298030">
    <property type="component" value="Unassembled WGS sequence"/>
</dbReference>
<evidence type="ECO:0000313" key="3">
    <source>
        <dbReference type="Proteomes" id="UP000298030"/>
    </source>
</evidence>
<accession>A0A4Y7TDY2</accession>
<gene>
    <name evidence="2" type="ORF">FA13DRAFT_287738</name>
</gene>
<organism evidence="2 3">
    <name type="scientific">Coprinellus micaceus</name>
    <name type="common">Glistening ink-cap mushroom</name>
    <name type="synonym">Coprinus micaceus</name>
    <dbReference type="NCBI Taxonomy" id="71717"/>
    <lineage>
        <taxon>Eukaryota</taxon>
        <taxon>Fungi</taxon>
        <taxon>Dikarya</taxon>
        <taxon>Basidiomycota</taxon>
        <taxon>Agaricomycotina</taxon>
        <taxon>Agaricomycetes</taxon>
        <taxon>Agaricomycetidae</taxon>
        <taxon>Agaricales</taxon>
        <taxon>Agaricineae</taxon>
        <taxon>Psathyrellaceae</taxon>
        <taxon>Coprinellus</taxon>
    </lineage>
</organism>
<sequence length="370" mass="41229">MIWKSAKSIGSRSSDTPLTINIDPLPPYADFPDKLYRIGATSDRWEKLTASGHTMVVIFLASLEAQIDLPNLRSLKLLGSDPNLTAKNILSMDSKRARYGFPNSTKLGATLHIGENAPNLMLRESLPWSCVTRLTIDLTSILQNRYGWYELGETFHQLRAVSRLSLQSTDPRTPHSAGCRSDPSWHLPEVRFLSISAPDACLWYILSQLQFPAINHLVIERKSLRMEIDITPLFSFFLTHCPWLRHLTTNMVDIEQSLKVVQRCQPDSVVLTNAFSQDPQARSSTIRTLRYIIDEEPTTGVKNIVLCDASRLSLPLVTAVLDVLNTFDAAVPREGGTKRDHPTTSITIRSASPLPPSPPGGRNQGVPIAR</sequence>